<feature type="domain" description="MATH" evidence="4">
    <location>
        <begin position="25"/>
        <end position="178"/>
    </location>
</feature>
<dbReference type="Pfam" id="PF22486">
    <property type="entry name" value="MATH_2"/>
    <property type="match status" value="1"/>
</dbReference>
<evidence type="ECO:0000256" key="3">
    <source>
        <dbReference type="SAM" id="MobiDB-lite"/>
    </source>
</evidence>
<evidence type="ECO:0000313" key="6">
    <source>
        <dbReference type="WBParaSite" id="Minc3s02607g30864"/>
    </source>
</evidence>
<dbReference type="InterPro" id="IPR002083">
    <property type="entry name" value="MATH/TRAF_dom"/>
</dbReference>
<reference evidence="6" key="1">
    <citation type="submission" date="2022-11" db="UniProtKB">
        <authorList>
            <consortium name="WormBaseParasite"/>
        </authorList>
    </citation>
    <scope>IDENTIFICATION</scope>
</reference>
<feature type="coiled-coil region" evidence="2">
    <location>
        <begin position="289"/>
        <end position="372"/>
    </location>
</feature>
<feature type="coiled-coil region" evidence="2">
    <location>
        <begin position="208"/>
        <end position="257"/>
    </location>
</feature>
<evidence type="ECO:0000256" key="1">
    <source>
        <dbReference type="ARBA" id="ARBA00023054"/>
    </source>
</evidence>
<feature type="region of interest" description="Disordered" evidence="3">
    <location>
        <begin position="1"/>
        <end position="23"/>
    </location>
</feature>
<dbReference type="Gene3D" id="2.60.210.10">
    <property type="entry name" value="Apoptosis, Tumor Necrosis Factor Receptor Associated Protein 2, Chain A"/>
    <property type="match status" value="1"/>
</dbReference>
<evidence type="ECO:0000256" key="2">
    <source>
        <dbReference type="SAM" id="Coils"/>
    </source>
</evidence>
<sequence length="387" mass="45381">MEVDSITDEVSSGRTNGDEDPYKSEGQIILKIEKFSEFARERHGSRRLSDPVYIRGLPWRILAAREMSSRPAVGRRQQCQPYMKTRAAKKNQDIFLGYFLQCNHGDADLSWSCSAKATFKILTQKPGEENHVRKITHVFNAKEDDWGFPQFMTFENIMDPEEGWYDEKEDTIILLVNVKADPPHGVKIDDERIKFLQGTKEKENEIQIDNSDGNLVKMKEELEKLKKVKEESDKKLIEKLKENKEIYERLAQNANQLAIINEKNKILMEKLEKDKFLIKQLDSEKLQNLIEYEEEIEKIKSKVENLEREKRCALDFIKIKEKELEEGKKKIEELTILNENLESKFNEVKTENVKLNEKLENQSKGLQQLKDIFGSMDGHMYEQKKFN</sequence>
<proteinExistence type="predicted"/>
<dbReference type="InterPro" id="IPR008974">
    <property type="entry name" value="TRAF-like"/>
</dbReference>
<dbReference type="PANTHER" id="PTHR46236:SF35">
    <property type="entry name" value="MATH DOMAIN-CONTAINING PROTEIN"/>
    <property type="match status" value="1"/>
</dbReference>
<dbReference type="WBParaSite" id="Minc3s02607g30864">
    <property type="protein sequence ID" value="Minc3s02607g30864"/>
    <property type="gene ID" value="Minc3s02607g30864"/>
</dbReference>
<evidence type="ECO:0000259" key="4">
    <source>
        <dbReference type="PROSITE" id="PS50144"/>
    </source>
</evidence>
<organism evidence="5 6">
    <name type="scientific">Meloidogyne incognita</name>
    <name type="common">Southern root-knot nematode worm</name>
    <name type="synonym">Oxyuris incognita</name>
    <dbReference type="NCBI Taxonomy" id="6306"/>
    <lineage>
        <taxon>Eukaryota</taxon>
        <taxon>Metazoa</taxon>
        <taxon>Ecdysozoa</taxon>
        <taxon>Nematoda</taxon>
        <taxon>Chromadorea</taxon>
        <taxon>Rhabditida</taxon>
        <taxon>Tylenchina</taxon>
        <taxon>Tylenchomorpha</taxon>
        <taxon>Tylenchoidea</taxon>
        <taxon>Meloidogynidae</taxon>
        <taxon>Meloidogyninae</taxon>
        <taxon>Meloidogyne</taxon>
        <taxon>Meloidogyne incognita group</taxon>
    </lineage>
</organism>
<dbReference type="SMART" id="SM00061">
    <property type="entry name" value="MATH"/>
    <property type="match status" value="1"/>
</dbReference>
<dbReference type="Proteomes" id="UP000887563">
    <property type="component" value="Unplaced"/>
</dbReference>
<evidence type="ECO:0000313" key="5">
    <source>
        <dbReference type="Proteomes" id="UP000887563"/>
    </source>
</evidence>
<dbReference type="PANTHER" id="PTHR46236">
    <property type="entry name" value="TRAF-LIKE SUPERFAMILY PROTEIN"/>
    <property type="match status" value="1"/>
</dbReference>
<name>A0A914MT25_MELIC</name>
<dbReference type="SUPFAM" id="SSF49599">
    <property type="entry name" value="TRAF domain-like"/>
    <property type="match status" value="1"/>
</dbReference>
<keyword evidence="5" id="KW-1185">Reference proteome</keyword>
<dbReference type="AlphaFoldDB" id="A0A914MT25"/>
<accession>A0A914MT25</accession>
<protein>
    <submittedName>
        <fullName evidence="6">MATH domain-containing protein</fullName>
    </submittedName>
</protein>
<keyword evidence="1 2" id="KW-0175">Coiled coil</keyword>
<dbReference type="InterPro" id="IPR050804">
    <property type="entry name" value="MCC"/>
</dbReference>
<dbReference type="PROSITE" id="PS50144">
    <property type="entry name" value="MATH"/>
    <property type="match status" value="1"/>
</dbReference>